<organism evidence="2 3">
    <name type="scientific">Apatococcus lobatus</name>
    <dbReference type="NCBI Taxonomy" id="904363"/>
    <lineage>
        <taxon>Eukaryota</taxon>
        <taxon>Viridiplantae</taxon>
        <taxon>Chlorophyta</taxon>
        <taxon>core chlorophytes</taxon>
        <taxon>Trebouxiophyceae</taxon>
        <taxon>Chlorellales</taxon>
        <taxon>Chlorellaceae</taxon>
        <taxon>Apatococcus</taxon>
    </lineage>
</organism>
<feature type="region of interest" description="Disordered" evidence="1">
    <location>
        <begin position="434"/>
        <end position="497"/>
    </location>
</feature>
<feature type="region of interest" description="Disordered" evidence="1">
    <location>
        <begin position="152"/>
        <end position="233"/>
    </location>
</feature>
<dbReference type="InterPro" id="IPR051703">
    <property type="entry name" value="NF-kappa-B_Signaling_Reg"/>
</dbReference>
<feature type="compositionally biased region" description="Low complexity" evidence="1">
    <location>
        <begin position="170"/>
        <end position="187"/>
    </location>
</feature>
<feature type="compositionally biased region" description="Polar residues" evidence="1">
    <location>
        <begin position="397"/>
        <end position="415"/>
    </location>
</feature>
<dbReference type="EMBL" id="JALJOS010000002">
    <property type="protein sequence ID" value="KAK9843299.1"/>
    <property type="molecule type" value="Genomic_DNA"/>
</dbReference>
<feature type="compositionally biased region" description="Low complexity" evidence="1">
    <location>
        <begin position="352"/>
        <end position="364"/>
    </location>
</feature>
<feature type="compositionally biased region" description="Low complexity" evidence="1">
    <location>
        <begin position="434"/>
        <end position="448"/>
    </location>
</feature>
<evidence type="ECO:0000313" key="3">
    <source>
        <dbReference type="Proteomes" id="UP001438707"/>
    </source>
</evidence>
<feature type="compositionally biased region" description="Polar residues" evidence="1">
    <location>
        <begin position="335"/>
        <end position="349"/>
    </location>
</feature>
<feature type="compositionally biased region" description="Low complexity" evidence="1">
    <location>
        <begin position="456"/>
        <end position="471"/>
    </location>
</feature>
<feature type="compositionally biased region" description="Polar residues" evidence="1">
    <location>
        <begin position="188"/>
        <end position="205"/>
    </location>
</feature>
<reference evidence="2 3" key="1">
    <citation type="journal article" date="2024" name="Nat. Commun.">
        <title>Phylogenomics reveals the evolutionary origins of lichenization in chlorophyte algae.</title>
        <authorList>
            <person name="Puginier C."/>
            <person name="Libourel C."/>
            <person name="Otte J."/>
            <person name="Skaloud P."/>
            <person name="Haon M."/>
            <person name="Grisel S."/>
            <person name="Petersen M."/>
            <person name="Berrin J.G."/>
            <person name="Delaux P.M."/>
            <person name="Dal Grande F."/>
            <person name="Keller J."/>
        </authorList>
    </citation>
    <scope>NUCLEOTIDE SEQUENCE [LARGE SCALE GENOMIC DNA]</scope>
    <source>
        <strain evidence="2 3">SAG 2145</strain>
    </source>
</reference>
<name>A0AAW1SAL0_9CHLO</name>
<keyword evidence="3" id="KW-1185">Reference proteome</keyword>
<sequence length="656" mass="70635">MQTGVYSNGNWFCHKCIALPALTSRLSPRRVSAAALDHSAPTEPHKTLMAGSFPNLGWNAIGMEELRNLPAFGALPSVWDVSLVNPTSYRYVRQDTDLWDALHQGIVTGGRLNNVLGFYEPLAGKMLGVPRSRISHQPLLSMYYHLQDAPFRPPQQWGHPPAAASPPEHGTASAGTALAGTAPAANAINPSTSESGHQLPQTAGQAGSIKKRSQRRPNGSQAGGKLSSAESQARLAARMQWRAGMERKSRVVASGGAGRVRMAWGSAQEPASLYSLMTAFPDSQLGEVGLCWLDPQDLPPDWGFSRHNLPCLGASPDGLLRHPLIPTQPLAMGTDGSSQHAPSGSSHESLNPAASAHLASRPAAGTKSDRSTANSGGHKPVVGTGSRRAYGPAHASATWQSSTSSLEQNMASSSVPAGGIPTVQDIERQLRQQPQLLQQQSPHASPGQQRGGSGGSSAQQHSHAPSPAASSLTAVDSKSNPLLGLTTRQPRPINKWLPEGGDNVILEVVELKNTCPFQEAGTVIRTRKGQLRRQYRIGDPGPRDRVPTYWVPQLQLEMLTSGAQYAMLVSRSATQGIRLFRMERDETFLRLMLQHISLLYTQHVIPRRAPPADLHWQSPAYQQLLHLTLRISADTPELAYMPDPAASPTCDRRPFL</sequence>
<feature type="region of interest" description="Disordered" evidence="1">
    <location>
        <begin position="320"/>
        <end position="420"/>
    </location>
</feature>
<dbReference type="InterPro" id="IPR011604">
    <property type="entry name" value="PDDEXK-like_dom_sf"/>
</dbReference>
<comment type="caution">
    <text evidence="2">The sequence shown here is derived from an EMBL/GenBank/DDBJ whole genome shotgun (WGS) entry which is preliminary data.</text>
</comment>
<accession>A0AAW1SAL0</accession>
<evidence type="ECO:0000256" key="1">
    <source>
        <dbReference type="SAM" id="MobiDB-lite"/>
    </source>
</evidence>
<dbReference type="Proteomes" id="UP001438707">
    <property type="component" value="Unassembled WGS sequence"/>
</dbReference>
<dbReference type="Gene3D" id="3.90.320.10">
    <property type="match status" value="1"/>
</dbReference>
<evidence type="ECO:0000313" key="2">
    <source>
        <dbReference type="EMBL" id="KAK9843299.1"/>
    </source>
</evidence>
<dbReference type="PANTHER" id="PTHR46609:SF6">
    <property type="entry name" value="EXONUCLEASE, PHAGE-TYPE_RECB, C-TERMINAL DOMAIN-CONTAINING PROTEIN-RELATED"/>
    <property type="match status" value="1"/>
</dbReference>
<dbReference type="PANTHER" id="PTHR46609">
    <property type="entry name" value="EXONUCLEASE, PHAGE-TYPE/RECB, C-TERMINAL DOMAIN-CONTAINING PROTEIN"/>
    <property type="match status" value="1"/>
</dbReference>
<gene>
    <name evidence="2" type="ORF">WJX74_010027</name>
</gene>
<protein>
    <submittedName>
        <fullName evidence="2">Uncharacterized protein</fullName>
    </submittedName>
</protein>
<proteinExistence type="predicted"/>
<dbReference type="AlphaFoldDB" id="A0AAW1SAL0"/>